<evidence type="ECO:0000313" key="3">
    <source>
        <dbReference type="Proteomes" id="UP001152798"/>
    </source>
</evidence>
<accession>A0A9P0E8V7</accession>
<evidence type="ECO:0000313" key="2">
    <source>
        <dbReference type="EMBL" id="CAH1394357.1"/>
    </source>
</evidence>
<keyword evidence="3" id="KW-1185">Reference proteome</keyword>
<proteinExistence type="predicted"/>
<dbReference type="AlphaFoldDB" id="A0A9P0E8V7"/>
<evidence type="ECO:0000256" key="1">
    <source>
        <dbReference type="SAM" id="MobiDB-lite"/>
    </source>
</evidence>
<name>A0A9P0E8V7_NEZVI</name>
<feature type="region of interest" description="Disordered" evidence="1">
    <location>
        <begin position="38"/>
        <end position="68"/>
    </location>
</feature>
<dbReference type="Proteomes" id="UP001152798">
    <property type="component" value="Chromosome 2"/>
</dbReference>
<sequence length="68" mass="7920">MEDEDENICLLSYKFYFLRFPRKVRIPYNIIKESNPNKVAGKKQDQESVISVSSHPAMDQGKVRSLKC</sequence>
<dbReference type="EMBL" id="OV725078">
    <property type="protein sequence ID" value="CAH1394357.1"/>
    <property type="molecule type" value="Genomic_DNA"/>
</dbReference>
<organism evidence="2 3">
    <name type="scientific">Nezara viridula</name>
    <name type="common">Southern green stink bug</name>
    <name type="synonym">Cimex viridulus</name>
    <dbReference type="NCBI Taxonomy" id="85310"/>
    <lineage>
        <taxon>Eukaryota</taxon>
        <taxon>Metazoa</taxon>
        <taxon>Ecdysozoa</taxon>
        <taxon>Arthropoda</taxon>
        <taxon>Hexapoda</taxon>
        <taxon>Insecta</taxon>
        <taxon>Pterygota</taxon>
        <taxon>Neoptera</taxon>
        <taxon>Paraneoptera</taxon>
        <taxon>Hemiptera</taxon>
        <taxon>Heteroptera</taxon>
        <taxon>Panheteroptera</taxon>
        <taxon>Pentatomomorpha</taxon>
        <taxon>Pentatomoidea</taxon>
        <taxon>Pentatomidae</taxon>
        <taxon>Pentatominae</taxon>
        <taxon>Nezara</taxon>
    </lineage>
</organism>
<protein>
    <submittedName>
        <fullName evidence="2">Uncharacterized protein</fullName>
    </submittedName>
</protein>
<gene>
    <name evidence="2" type="ORF">NEZAVI_LOCUS4876</name>
</gene>
<reference evidence="2" key="1">
    <citation type="submission" date="2022-01" db="EMBL/GenBank/DDBJ databases">
        <authorList>
            <person name="King R."/>
        </authorList>
    </citation>
    <scope>NUCLEOTIDE SEQUENCE</scope>
</reference>